<dbReference type="KEGG" id="pbf:CFX0092_A0495"/>
<evidence type="ECO:0000256" key="1">
    <source>
        <dbReference type="SAM" id="MobiDB-lite"/>
    </source>
</evidence>
<evidence type="ECO:0000313" key="2">
    <source>
        <dbReference type="EMBL" id="CUS02376.2"/>
    </source>
</evidence>
<accession>A0A160SYJ8</accession>
<feature type="region of interest" description="Disordered" evidence="1">
    <location>
        <begin position="47"/>
        <end position="87"/>
    </location>
</feature>
<dbReference type="SUPFAM" id="SSF52266">
    <property type="entry name" value="SGNH hydrolase"/>
    <property type="match status" value="1"/>
</dbReference>
<evidence type="ECO:0008006" key="4">
    <source>
        <dbReference type="Google" id="ProtNLM"/>
    </source>
</evidence>
<dbReference type="Proteomes" id="UP000215027">
    <property type="component" value="Chromosome I"/>
</dbReference>
<name>A0A160SYJ8_9CHLR</name>
<evidence type="ECO:0000313" key="3">
    <source>
        <dbReference type="Proteomes" id="UP000215027"/>
    </source>
</evidence>
<gene>
    <name evidence="2" type="ORF">CFX0092_A0495</name>
</gene>
<dbReference type="Gene3D" id="3.40.50.1110">
    <property type="entry name" value="SGNH hydrolase"/>
    <property type="match status" value="1"/>
</dbReference>
<keyword evidence="3" id="KW-1185">Reference proteome</keyword>
<feature type="compositionally biased region" description="Pro residues" evidence="1">
    <location>
        <begin position="47"/>
        <end position="58"/>
    </location>
</feature>
<protein>
    <recommendedName>
        <fullName evidence="4">SGNH hydrolase-type esterase domain-containing protein</fullName>
    </recommendedName>
</protein>
<proteinExistence type="predicted"/>
<organism evidence="2 3">
    <name type="scientific">Candidatus Promineifilum breve</name>
    <dbReference type="NCBI Taxonomy" id="1806508"/>
    <lineage>
        <taxon>Bacteria</taxon>
        <taxon>Bacillati</taxon>
        <taxon>Chloroflexota</taxon>
        <taxon>Ardenticatenia</taxon>
        <taxon>Candidatus Promineifilales</taxon>
        <taxon>Candidatus Promineifilaceae</taxon>
        <taxon>Candidatus Promineifilum</taxon>
    </lineage>
</organism>
<dbReference type="OrthoDB" id="164810at2"/>
<feature type="compositionally biased region" description="Low complexity" evidence="1">
    <location>
        <begin position="59"/>
        <end position="87"/>
    </location>
</feature>
<dbReference type="InterPro" id="IPR036514">
    <property type="entry name" value="SGNH_hydro_sf"/>
</dbReference>
<dbReference type="AlphaFoldDB" id="A0A160SYJ8"/>
<dbReference type="EMBL" id="LN890655">
    <property type="protein sequence ID" value="CUS02376.2"/>
    <property type="molecule type" value="Genomic_DNA"/>
</dbReference>
<sequence length="349" mass="36819">MDLSGVLARLSAAVIVLLLAGCGAVASETAVMLPTVAQTALPPFVPTMAPPSPTPAPTLPTSTPLPTATATATPSPTTTPSPAATETSIATTTATPDPAQQINGVPFSAIAVIPPDVADHVGQIAARGRELGRNANAFSKLGDSGVLIESNLTRFDNGPSTLGPYEFLQPTVSHFAGSWARYGVGARVALTTIGTFDPQWADAEWCLPGEHLLACEIRLHNPAVLVIRLGTNDGRAELYERYMAQIIEFTIENGVIPVLGTKADRFEGDDSINAATRRLAATYRVPLWDFDAVAATLPNRGLTDDQAHLTVYGRNDYTDPETLQRGYPASDLSTLVVLDAIRRIALTTP</sequence>
<reference evidence="2" key="1">
    <citation type="submission" date="2016-01" db="EMBL/GenBank/DDBJ databases">
        <authorList>
            <person name="Mcilroy J.S."/>
            <person name="Karst M S."/>
            <person name="Albertsen M."/>
        </authorList>
    </citation>
    <scope>NUCLEOTIDE SEQUENCE</scope>
    <source>
        <strain evidence="2">Cfx-K</strain>
    </source>
</reference>
<dbReference type="RefSeq" id="WP_157912847.1">
    <property type="nucleotide sequence ID" value="NZ_LN890655.1"/>
</dbReference>